<feature type="domain" description="Aminoacyl-transfer RNA synthetases class-II family profile" evidence="11">
    <location>
        <begin position="38"/>
        <end position="468"/>
    </location>
</feature>
<evidence type="ECO:0000256" key="2">
    <source>
        <dbReference type="ARBA" id="ARBA00011738"/>
    </source>
</evidence>
<dbReference type="Gene3D" id="3.30.930.10">
    <property type="entry name" value="Bira Bifunctional Protein, Domain 2"/>
    <property type="match status" value="2"/>
</dbReference>
<protein>
    <recommendedName>
        <fullName evidence="10">Proline--tRNA ligase</fullName>
        <ecNumber evidence="10">6.1.1.15</ecNumber>
    </recommendedName>
    <alternativeName>
        <fullName evidence="10">Prolyl-tRNA synthetase</fullName>
        <shortName evidence="10">ProRS</shortName>
    </alternativeName>
</protein>
<dbReference type="SUPFAM" id="SSF55826">
    <property type="entry name" value="YbaK/ProRS associated domain"/>
    <property type="match status" value="1"/>
</dbReference>
<dbReference type="Gene3D" id="3.40.50.800">
    <property type="entry name" value="Anticodon-binding domain"/>
    <property type="match status" value="1"/>
</dbReference>
<dbReference type="InterPro" id="IPR023717">
    <property type="entry name" value="Pro-tRNA-Synthase_IIa_type1"/>
</dbReference>
<dbReference type="Pfam" id="PF04073">
    <property type="entry name" value="tRNA_edit"/>
    <property type="match status" value="1"/>
</dbReference>
<dbReference type="InterPro" id="IPR036621">
    <property type="entry name" value="Anticodon-bd_dom_sf"/>
</dbReference>
<dbReference type="PIRSF" id="PIRSF001535">
    <property type="entry name" value="ProRS_1"/>
    <property type="match status" value="1"/>
</dbReference>
<dbReference type="InterPro" id="IPR004154">
    <property type="entry name" value="Anticodon-bd"/>
</dbReference>
<evidence type="ECO:0000256" key="4">
    <source>
        <dbReference type="ARBA" id="ARBA00022598"/>
    </source>
</evidence>
<dbReference type="InterPro" id="IPR036754">
    <property type="entry name" value="YbaK/aa-tRNA-synt-asso_dom_sf"/>
</dbReference>
<evidence type="ECO:0000256" key="8">
    <source>
        <dbReference type="ARBA" id="ARBA00023146"/>
    </source>
</evidence>
<evidence type="ECO:0000256" key="6">
    <source>
        <dbReference type="ARBA" id="ARBA00022840"/>
    </source>
</evidence>
<organism evidence="12">
    <name type="scientific">Serratia fonticola</name>
    <dbReference type="NCBI Taxonomy" id="47917"/>
    <lineage>
        <taxon>Bacteria</taxon>
        <taxon>Pseudomonadati</taxon>
        <taxon>Pseudomonadota</taxon>
        <taxon>Gammaproteobacteria</taxon>
        <taxon>Enterobacterales</taxon>
        <taxon>Yersiniaceae</taxon>
        <taxon>Serratia</taxon>
    </lineage>
</organism>
<comment type="similarity">
    <text evidence="10">Belongs to the class-II aminoacyl-tRNA synthetase family. ProS type 1 subfamily.</text>
</comment>
<dbReference type="CDD" id="cd04334">
    <property type="entry name" value="ProRS-INS"/>
    <property type="match status" value="1"/>
</dbReference>
<evidence type="ECO:0000259" key="11">
    <source>
        <dbReference type="PROSITE" id="PS50862"/>
    </source>
</evidence>
<dbReference type="OrthoDB" id="9809052at2"/>
<dbReference type="InterPro" id="IPR002314">
    <property type="entry name" value="aa-tRNA-synt_IIb"/>
</dbReference>
<dbReference type="NCBIfam" id="TIGR00409">
    <property type="entry name" value="proS_fam_II"/>
    <property type="match status" value="1"/>
</dbReference>
<keyword evidence="8 10" id="KW-0030">Aminoacyl-tRNA synthetase</keyword>
<dbReference type="Pfam" id="PF00587">
    <property type="entry name" value="tRNA-synt_2b"/>
    <property type="match status" value="1"/>
</dbReference>
<dbReference type="GO" id="GO:0006433">
    <property type="term" value="P:prolyl-tRNA aminoacylation"/>
    <property type="evidence" value="ECO:0007669"/>
    <property type="project" value="UniProtKB-UniRule"/>
</dbReference>
<keyword evidence="6 10" id="KW-0067">ATP-binding</keyword>
<keyword evidence="4 10" id="KW-0436">Ligase</keyword>
<dbReference type="CDD" id="cd00779">
    <property type="entry name" value="ProRS_core_prok"/>
    <property type="match status" value="1"/>
</dbReference>
<keyword evidence="5 10" id="KW-0547">Nucleotide-binding</keyword>
<dbReference type="CDD" id="cd00861">
    <property type="entry name" value="ProRS_anticodon_short"/>
    <property type="match status" value="1"/>
</dbReference>
<sequence>MRTSQYLLSTLKETPADAEVISHQLMLRAGMIRKLASGLYTWLPTGLRVLKKVENIVREEMNNANAIEVSMPVVQPADLWQESGRWEQYGPELLRFVDRGDRPFVLGPTHEEVITDLIRNEISSYKQLPLNFFQIQTKFRDEVRPRFGVMRSREFLMKDAYSFHTTQESLQVTYDAMYEAYSKIFNRMGLDFRPVLADTGSIGGSASHEFQVLADSGEDDIVFSTGSDYAANIELAEAVAPAQPRGAATEELRIIETPNAKTIAELVEQFQLPVEKTVKTLMVHAHEESGHKLVALLVRGDHELNEIKAEKLPQVAAPLTFATDEEIRAIVGAGPGSLGPINLPIPVVIDRSVAAMSDFAAGANIDGKHYVGINWERDLPLPASADIRNVVEGDASPDGKGTLLIKRGIEVGHIFQLGTKYSEAMKATVQGEDGRNQVLTMGCYGIGVTRVVAAAIEQNHDDRGIIWPDAIAPFQVAILPMNMHKSFRVQALAEELYDTLRSHGIDVILDDRKERPGVMFADMELIGVPHSIVIGDRNLDNEEIEYKNRRIGEKQMIRTGEIVDFLLAQIKR</sequence>
<dbReference type="GO" id="GO:0005829">
    <property type="term" value="C:cytosol"/>
    <property type="evidence" value="ECO:0007669"/>
    <property type="project" value="TreeGrafter"/>
</dbReference>
<name>A0A542BTH4_SERFO</name>
<dbReference type="PRINTS" id="PR01046">
    <property type="entry name" value="TRNASYNTHPRO"/>
</dbReference>
<dbReference type="InterPro" id="IPR002316">
    <property type="entry name" value="Pro-tRNA-ligase_IIa"/>
</dbReference>
<dbReference type="InterPro" id="IPR045864">
    <property type="entry name" value="aa-tRNA-synth_II/BPL/LPL"/>
</dbReference>
<dbReference type="InterPro" id="IPR007214">
    <property type="entry name" value="YbaK/aa-tRNA-synth-assoc-dom"/>
</dbReference>
<dbReference type="PROSITE" id="PS50862">
    <property type="entry name" value="AA_TRNA_LIGASE_II"/>
    <property type="match status" value="1"/>
</dbReference>
<dbReference type="PANTHER" id="PTHR42753">
    <property type="entry name" value="MITOCHONDRIAL RIBOSOME PROTEIN L39/PROLYL-TRNA LIGASE FAMILY MEMBER"/>
    <property type="match status" value="1"/>
</dbReference>
<keyword evidence="3 10" id="KW-0963">Cytoplasm</keyword>
<dbReference type="InterPro" id="IPR004500">
    <property type="entry name" value="Pro-tRNA-synth_IIa_bac-type"/>
</dbReference>
<dbReference type="FunFam" id="3.30.930.10:FF:000012">
    <property type="entry name" value="Proline--tRNA ligase"/>
    <property type="match status" value="1"/>
</dbReference>
<accession>A0A542BTH4</accession>
<evidence type="ECO:0000313" key="12">
    <source>
        <dbReference type="EMBL" id="TVZ70591.1"/>
    </source>
</evidence>
<comment type="domain">
    <text evidence="10">Consists of three domains: the N-terminal catalytic domain, the editing domain and the C-terminal anticodon-binding domain.</text>
</comment>
<dbReference type="SUPFAM" id="SSF55681">
    <property type="entry name" value="Class II aaRS and biotin synthetases"/>
    <property type="match status" value="1"/>
</dbReference>
<reference evidence="12" key="1">
    <citation type="submission" date="2019-06" db="EMBL/GenBank/DDBJ databases">
        <authorList>
            <person name="Deangelis K."/>
            <person name="Huntemann M."/>
            <person name="Clum A."/>
            <person name="Pillay M."/>
            <person name="Palaniappan K."/>
            <person name="Varghese N."/>
            <person name="Mikhailova N."/>
            <person name="Stamatis D."/>
            <person name="Reddy T."/>
            <person name="Daum C."/>
            <person name="Shapiro N."/>
            <person name="Ivanova N."/>
            <person name="Kyrpides N."/>
            <person name="Woyke T."/>
        </authorList>
    </citation>
    <scope>NUCLEOTIDE SEQUENCE [LARGE SCALE GENOMIC DNA]</scope>
    <source>
        <strain evidence="12">128R</strain>
    </source>
</reference>
<dbReference type="AlphaFoldDB" id="A0A542BTH4"/>
<dbReference type="Pfam" id="PF03129">
    <property type="entry name" value="HGTP_anticodon"/>
    <property type="match status" value="1"/>
</dbReference>
<evidence type="ECO:0000256" key="7">
    <source>
        <dbReference type="ARBA" id="ARBA00022917"/>
    </source>
</evidence>
<comment type="function">
    <text evidence="10">Catalyzes the attachment of proline to tRNA(Pro) in a two-step reaction: proline is first activated by ATP to form Pro-AMP and then transferred to the acceptor end of tRNA(Pro). As ProRS can inadvertently accommodate and process non-cognate amino acids such as alanine and cysteine, to avoid such errors it has two additional distinct editing activities against alanine. One activity is designated as 'pretransfer' editing and involves the tRNA(Pro)-independent hydrolysis of activated Ala-AMP. The other activity is designated 'posttransfer' editing and involves deacylation of mischarged Ala-tRNA(Pro). The misacylated Cys-tRNA(Pro) is not edited by ProRS.</text>
</comment>
<dbReference type="GO" id="GO:0002161">
    <property type="term" value="F:aminoacyl-tRNA deacylase activity"/>
    <property type="evidence" value="ECO:0007669"/>
    <property type="project" value="InterPro"/>
</dbReference>
<proteinExistence type="inferred from homology"/>
<gene>
    <name evidence="10" type="primary">proS</name>
    <name evidence="12" type="ORF">FHU10_3171</name>
</gene>
<dbReference type="InterPro" id="IPR050062">
    <property type="entry name" value="Pro-tRNA_synthetase"/>
</dbReference>
<dbReference type="EC" id="6.1.1.15" evidence="10"/>
<reference evidence="12" key="2">
    <citation type="submission" date="2019-08" db="EMBL/GenBank/DDBJ databases">
        <title>Investigation of anaerobic lignin degradation for improved lignocellulosic biofuels.</title>
        <authorList>
            <person name="Deangelis K.PhD."/>
        </authorList>
    </citation>
    <scope>NUCLEOTIDE SEQUENCE [LARGE SCALE GENOMIC DNA]</scope>
    <source>
        <strain evidence="12">128R</strain>
    </source>
</reference>
<dbReference type="GO" id="GO:0005524">
    <property type="term" value="F:ATP binding"/>
    <property type="evidence" value="ECO:0007669"/>
    <property type="project" value="UniProtKB-UniRule"/>
</dbReference>
<dbReference type="HAMAP" id="MF_01569">
    <property type="entry name" value="Pro_tRNA_synth_type1"/>
    <property type="match status" value="1"/>
</dbReference>
<dbReference type="Gene3D" id="3.90.960.10">
    <property type="entry name" value="YbaK/aminoacyl-tRNA synthetase-associated domain"/>
    <property type="match status" value="1"/>
</dbReference>
<dbReference type="PANTHER" id="PTHR42753:SF2">
    <property type="entry name" value="PROLINE--TRNA LIGASE"/>
    <property type="match status" value="1"/>
</dbReference>
<comment type="subcellular location">
    <subcellularLocation>
        <location evidence="1 10">Cytoplasm</location>
    </subcellularLocation>
</comment>
<dbReference type="SUPFAM" id="SSF52954">
    <property type="entry name" value="Class II aaRS ABD-related"/>
    <property type="match status" value="1"/>
</dbReference>
<keyword evidence="7 10" id="KW-0648">Protein biosynthesis</keyword>
<evidence type="ECO:0000256" key="3">
    <source>
        <dbReference type="ARBA" id="ARBA00022490"/>
    </source>
</evidence>
<dbReference type="GO" id="GO:0004827">
    <property type="term" value="F:proline-tRNA ligase activity"/>
    <property type="evidence" value="ECO:0007669"/>
    <property type="project" value="UniProtKB-UniRule"/>
</dbReference>
<dbReference type="InterPro" id="IPR033730">
    <property type="entry name" value="ProRS_core_prok"/>
</dbReference>
<dbReference type="NCBIfam" id="NF006625">
    <property type="entry name" value="PRK09194.1"/>
    <property type="match status" value="1"/>
</dbReference>
<dbReference type="FunFam" id="3.40.50.800:FF:000006">
    <property type="entry name" value="Proline--tRNA ligase"/>
    <property type="match status" value="1"/>
</dbReference>
<evidence type="ECO:0000256" key="1">
    <source>
        <dbReference type="ARBA" id="ARBA00004496"/>
    </source>
</evidence>
<comment type="subunit">
    <text evidence="2 10">Homodimer.</text>
</comment>
<evidence type="ECO:0000256" key="10">
    <source>
        <dbReference type="HAMAP-Rule" id="MF_01569"/>
    </source>
</evidence>
<evidence type="ECO:0000256" key="9">
    <source>
        <dbReference type="ARBA" id="ARBA00047671"/>
    </source>
</evidence>
<comment type="catalytic activity">
    <reaction evidence="9 10">
        <text>tRNA(Pro) + L-proline + ATP = L-prolyl-tRNA(Pro) + AMP + diphosphate</text>
        <dbReference type="Rhea" id="RHEA:14305"/>
        <dbReference type="Rhea" id="RHEA-COMP:9700"/>
        <dbReference type="Rhea" id="RHEA-COMP:9702"/>
        <dbReference type="ChEBI" id="CHEBI:30616"/>
        <dbReference type="ChEBI" id="CHEBI:33019"/>
        <dbReference type="ChEBI" id="CHEBI:60039"/>
        <dbReference type="ChEBI" id="CHEBI:78442"/>
        <dbReference type="ChEBI" id="CHEBI:78532"/>
        <dbReference type="ChEBI" id="CHEBI:456215"/>
        <dbReference type="EC" id="6.1.1.15"/>
    </reaction>
</comment>
<evidence type="ECO:0000256" key="5">
    <source>
        <dbReference type="ARBA" id="ARBA00022741"/>
    </source>
</evidence>
<dbReference type="FunFam" id="3.90.960.10:FF:000001">
    <property type="entry name" value="Proline--tRNA ligase"/>
    <property type="match status" value="1"/>
</dbReference>
<dbReference type="InterPro" id="IPR044140">
    <property type="entry name" value="ProRS_anticodon_short"/>
</dbReference>
<dbReference type="InterPro" id="IPR006195">
    <property type="entry name" value="aa-tRNA-synth_II"/>
</dbReference>
<dbReference type="EMBL" id="VISQ01000001">
    <property type="protein sequence ID" value="TVZ70591.1"/>
    <property type="molecule type" value="Genomic_DNA"/>
</dbReference>
<dbReference type="FunFam" id="3.30.930.10:FF:000097">
    <property type="entry name" value="Proline--tRNA ligase"/>
    <property type="match status" value="1"/>
</dbReference>
<comment type="caution">
    <text evidence="12">The sequence shown here is derived from an EMBL/GenBank/DDBJ whole genome shotgun (WGS) entry which is preliminary data.</text>
</comment>